<dbReference type="AlphaFoldDB" id="Q7R7W8"/>
<dbReference type="Proteomes" id="UP000008553">
    <property type="component" value="Unassembled WGS sequence"/>
</dbReference>
<protein>
    <submittedName>
        <fullName evidence="1">Uncharacterized protein</fullName>
    </submittedName>
</protein>
<dbReference type="PaxDb" id="73239-Q7R7W8"/>
<sequence length="73" mass="8807">MDVINNHKLYYTSDQNVLNISNLRQLSSYQKKEWTVSLLILLQLQYIGLKYLCHILEEVYIKQHDFTQFTNNK</sequence>
<evidence type="ECO:0000313" key="2">
    <source>
        <dbReference type="Proteomes" id="UP000008553"/>
    </source>
</evidence>
<proteinExistence type="predicted"/>
<accession>Q7R7W8</accession>
<organism evidence="1 2">
    <name type="scientific">Plasmodium yoelii yoelii</name>
    <dbReference type="NCBI Taxonomy" id="73239"/>
    <lineage>
        <taxon>Eukaryota</taxon>
        <taxon>Sar</taxon>
        <taxon>Alveolata</taxon>
        <taxon>Apicomplexa</taxon>
        <taxon>Aconoidasida</taxon>
        <taxon>Haemosporida</taxon>
        <taxon>Plasmodiidae</taxon>
        <taxon>Plasmodium</taxon>
        <taxon>Plasmodium (Vinckeia)</taxon>
    </lineage>
</organism>
<name>Q7R7W8_PLAYO</name>
<reference evidence="1 2" key="1">
    <citation type="journal article" date="2002" name="Nature">
        <title>Genome sequence and comparative analysis of the model rodent malaria parasite Plasmodium yoelii yoelii.</title>
        <authorList>
            <person name="Carlton J.M."/>
            <person name="Angiuoli S.V."/>
            <person name="Suh B.B."/>
            <person name="Kooij T.W."/>
            <person name="Pertea M."/>
            <person name="Silva J.C."/>
            <person name="Ermolaeva M.D."/>
            <person name="Allen J.E."/>
            <person name="Selengut J.D."/>
            <person name="Koo H.L."/>
            <person name="Peterson J.D."/>
            <person name="Pop M."/>
            <person name="Kosack D.S."/>
            <person name="Shumway M.F."/>
            <person name="Bidwell S.L."/>
            <person name="Shallom S.J."/>
            <person name="van Aken S.E."/>
            <person name="Riedmuller S.B."/>
            <person name="Feldblyum T.V."/>
            <person name="Cho J.K."/>
            <person name="Quackenbush J."/>
            <person name="Sedegah M."/>
            <person name="Shoaibi A."/>
            <person name="Cummings L.M."/>
            <person name="Florens L."/>
            <person name="Yates J.R."/>
            <person name="Raine J.D."/>
            <person name="Sinden R.E."/>
            <person name="Harris M.A."/>
            <person name="Cunningham D.A."/>
            <person name="Preiser P.R."/>
            <person name="Bergman L.W."/>
            <person name="Vaidya A.B."/>
            <person name="van Lin L.H."/>
            <person name="Janse C.J."/>
            <person name="Waters A.P."/>
            <person name="Smith H.O."/>
            <person name="White O.R."/>
            <person name="Salzberg S.L."/>
            <person name="Venter J.C."/>
            <person name="Fraser C.M."/>
            <person name="Hoffman S.L."/>
            <person name="Gardner M.J."/>
            <person name="Carucci D.J."/>
        </authorList>
    </citation>
    <scope>NUCLEOTIDE SEQUENCE [LARGE SCALE GENOMIC DNA]</scope>
    <source>
        <strain evidence="1 2">17XNL</strain>
    </source>
</reference>
<comment type="caution">
    <text evidence="1">The sequence shown here is derived from an EMBL/GenBank/DDBJ whole genome shotgun (WGS) entry which is preliminary data.</text>
</comment>
<gene>
    <name evidence="1" type="ORF">PY07459</name>
</gene>
<keyword evidence="2" id="KW-1185">Reference proteome</keyword>
<dbReference type="EMBL" id="AABL01002745">
    <property type="protein sequence ID" value="EAA19914.1"/>
    <property type="molecule type" value="Genomic_DNA"/>
</dbReference>
<evidence type="ECO:0000313" key="1">
    <source>
        <dbReference type="EMBL" id="EAA19914.1"/>
    </source>
</evidence>
<dbReference type="InParanoid" id="Q7R7W8"/>